<proteinExistence type="predicted"/>
<dbReference type="KEGG" id="sesp:BN6_76810"/>
<dbReference type="InterPro" id="IPR016181">
    <property type="entry name" value="Acyl_CoA_acyltransferase"/>
</dbReference>
<gene>
    <name evidence="2" type="ordered locus">BN6_76810</name>
</gene>
<accession>K0KBH8</accession>
<dbReference type="HOGENOM" id="CLU_013985_3_4_11"/>
<evidence type="ECO:0000313" key="2">
    <source>
        <dbReference type="EMBL" id="CCH34902.1"/>
    </source>
</evidence>
<sequence length="146" mass="15960">MEPVEINAGESYLRALRADDRVDDRVALHAGGRFDSVDAAGAHVAERRRQWEADETCSWAVCEQLSNVAVGEISISATGELFCWITPELRGKGIATRAAQAVTGFAFGFLDLARITAVPSDDAGQRLARKCGFESRGPHEVWTRLR</sequence>
<dbReference type="Pfam" id="PF13302">
    <property type="entry name" value="Acetyltransf_3"/>
    <property type="match status" value="1"/>
</dbReference>
<dbReference type="eggNOG" id="COG1670">
    <property type="taxonomic scope" value="Bacteria"/>
</dbReference>
<dbReference type="GO" id="GO:0016747">
    <property type="term" value="F:acyltransferase activity, transferring groups other than amino-acyl groups"/>
    <property type="evidence" value="ECO:0007669"/>
    <property type="project" value="InterPro"/>
</dbReference>
<dbReference type="BioCyc" id="SESP1179773:BN6_RS37130-MONOMER"/>
<name>K0KBH8_SACES</name>
<evidence type="ECO:0000313" key="3">
    <source>
        <dbReference type="Proteomes" id="UP000006281"/>
    </source>
</evidence>
<feature type="domain" description="N-acetyltransferase" evidence="1">
    <location>
        <begin position="14"/>
        <end position="146"/>
    </location>
</feature>
<organism evidence="2 3">
    <name type="scientific">Saccharothrix espanaensis (strain ATCC 51144 / DSM 44229 / JCM 9112 / NBRC 15066 / NRRL 15764)</name>
    <dbReference type="NCBI Taxonomy" id="1179773"/>
    <lineage>
        <taxon>Bacteria</taxon>
        <taxon>Bacillati</taxon>
        <taxon>Actinomycetota</taxon>
        <taxon>Actinomycetes</taxon>
        <taxon>Pseudonocardiales</taxon>
        <taxon>Pseudonocardiaceae</taxon>
        <taxon>Saccharothrix</taxon>
    </lineage>
</organism>
<dbReference type="InterPro" id="IPR000182">
    <property type="entry name" value="GNAT_dom"/>
</dbReference>
<protein>
    <recommendedName>
        <fullName evidence="1">N-acetyltransferase domain-containing protein</fullName>
    </recommendedName>
</protein>
<dbReference type="AlphaFoldDB" id="K0KBH8"/>
<dbReference type="RefSeq" id="WP_015105011.1">
    <property type="nucleotide sequence ID" value="NC_019673.1"/>
</dbReference>
<evidence type="ECO:0000259" key="1">
    <source>
        <dbReference type="PROSITE" id="PS51186"/>
    </source>
</evidence>
<dbReference type="PANTHER" id="PTHR43792">
    <property type="entry name" value="GNAT FAMILY, PUTATIVE (AFU_ORTHOLOGUE AFUA_3G00765)-RELATED-RELATED"/>
    <property type="match status" value="1"/>
</dbReference>
<dbReference type="PROSITE" id="PS51186">
    <property type="entry name" value="GNAT"/>
    <property type="match status" value="1"/>
</dbReference>
<reference evidence="2 3" key="1">
    <citation type="journal article" date="2012" name="BMC Genomics">
        <title>Complete genome sequence of Saccharothrix espanaensis DSM 44229T and comparison to the other completely sequenced Pseudonocardiaceae.</title>
        <authorList>
            <person name="Strobel T."/>
            <person name="Al-Dilaimi A."/>
            <person name="Blom J."/>
            <person name="Gessner A."/>
            <person name="Kalinowski J."/>
            <person name="Luzhetska M."/>
            <person name="Puhler A."/>
            <person name="Szczepanowski R."/>
            <person name="Bechthold A."/>
            <person name="Ruckert C."/>
        </authorList>
    </citation>
    <scope>NUCLEOTIDE SEQUENCE [LARGE SCALE GENOMIC DNA]</scope>
    <source>
        <strain evidence="3">ATCC 51144 / DSM 44229 / JCM 9112 / NBRC 15066 / NRRL 15764</strain>
    </source>
</reference>
<dbReference type="Gene3D" id="3.40.630.30">
    <property type="match status" value="1"/>
</dbReference>
<dbReference type="OrthoDB" id="2061990at2"/>
<dbReference type="PATRIC" id="fig|1179773.3.peg.7757"/>
<dbReference type="SUPFAM" id="SSF55729">
    <property type="entry name" value="Acyl-CoA N-acyltransferases (Nat)"/>
    <property type="match status" value="1"/>
</dbReference>
<dbReference type="STRING" id="1179773.BN6_76810"/>
<dbReference type="EMBL" id="HE804045">
    <property type="protein sequence ID" value="CCH34902.1"/>
    <property type="molecule type" value="Genomic_DNA"/>
</dbReference>
<dbReference type="InterPro" id="IPR051531">
    <property type="entry name" value="N-acetyltransferase"/>
</dbReference>
<dbReference type="Proteomes" id="UP000006281">
    <property type="component" value="Chromosome"/>
</dbReference>
<keyword evidence="3" id="KW-1185">Reference proteome</keyword>